<dbReference type="EMBL" id="KQ987421">
    <property type="protein sequence ID" value="KZV57169.1"/>
    <property type="molecule type" value="Genomic_DNA"/>
</dbReference>
<keyword evidence="2" id="KW-1185">Reference proteome</keyword>
<dbReference type="AlphaFoldDB" id="A0A2Z7DBG0"/>
<evidence type="ECO:0000313" key="1">
    <source>
        <dbReference type="EMBL" id="KZV57169.1"/>
    </source>
</evidence>
<proteinExistence type="predicted"/>
<accession>A0A2Z7DBG0</accession>
<dbReference type="Proteomes" id="UP000250235">
    <property type="component" value="Unassembled WGS sequence"/>
</dbReference>
<sequence length="167" mass="18188">MACGAWPHAAASCAAYGATICARRRAYIARGRRPLVGHQRTRSRGKQQLFAQPCAKTQQLSAVFRAASALNSAHPSLVSDTTVGEPRRIRIAPPGEAYLCDPQWFRDTASRGPTIIVAPESQFWTCPTDHDSIVYPRMSASDESSTTMHRLLHASGSHPIPPPDDPK</sequence>
<protein>
    <submittedName>
        <fullName evidence="1">Uncharacterized protein</fullName>
    </submittedName>
</protein>
<name>A0A2Z7DBG0_9LAMI</name>
<gene>
    <name evidence="1" type="ORF">F511_13404</name>
</gene>
<reference evidence="1 2" key="1">
    <citation type="journal article" date="2015" name="Proc. Natl. Acad. Sci. U.S.A.">
        <title>The resurrection genome of Boea hygrometrica: A blueprint for survival of dehydration.</title>
        <authorList>
            <person name="Xiao L."/>
            <person name="Yang G."/>
            <person name="Zhang L."/>
            <person name="Yang X."/>
            <person name="Zhao S."/>
            <person name="Ji Z."/>
            <person name="Zhou Q."/>
            <person name="Hu M."/>
            <person name="Wang Y."/>
            <person name="Chen M."/>
            <person name="Xu Y."/>
            <person name="Jin H."/>
            <person name="Xiao X."/>
            <person name="Hu G."/>
            <person name="Bao F."/>
            <person name="Hu Y."/>
            <person name="Wan P."/>
            <person name="Li L."/>
            <person name="Deng X."/>
            <person name="Kuang T."/>
            <person name="Xiang C."/>
            <person name="Zhu J.K."/>
            <person name="Oliver M.J."/>
            <person name="He Y."/>
        </authorList>
    </citation>
    <scope>NUCLEOTIDE SEQUENCE [LARGE SCALE GENOMIC DNA]</scope>
    <source>
        <strain evidence="2">cv. XS01</strain>
    </source>
</reference>
<evidence type="ECO:0000313" key="2">
    <source>
        <dbReference type="Proteomes" id="UP000250235"/>
    </source>
</evidence>
<organism evidence="1 2">
    <name type="scientific">Dorcoceras hygrometricum</name>
    <dbReference type="NCBI Taxonomy" id="472368"/>
    <lineage>
        <taxon>Eukaryota</taxon>
        <taxon>Viridiplantae</taxon>
        <taxon>Streptophyta</taxon>
        <taxon>Embryophyta</taxon>
        <taxon>Tracheophyta</taxon>
        <taxon>Spermatophyta</taxon>
        <taxon>Magnoliopsida</taxon>
        <taxon>eudicotyledons</taxon>
        <taxon>Gunneridae</taxon>
        <taxon>Pentapetalae</taxon>
        <taxon>asterids</taxon>
        <taxon>lamiids</taxon>
        <taxon>Lamiales</taxon>
        <taxon>Gesneriaceae</taxon>
        <taxon>Didymocarpoideae</taxon>
        <taxon>Trichosporeae</taxon>
        <taxon>Loxocarpinae</taxon>
        <taxon>Dorcoceras</taxon>
    </lineage>
</organism>